<comment type="caution">
    <text evidence="2">The sequence shown here is derived from an EMBL/GenBank/DDBJ whole genome shotgun (WGS) entry which is preliminary data.</text>
</comment>
<dbReference type="InterPro" id="IPR027417">
    <property type="entry name" value="P-loop_NTPase"/>
</dbReference>
<keyword evidence="3" id="KW-1185">Reference proteome</keyword>
<dbReference type="OrthoDB" id="7597143at2"/>
<dbReference type="EMBL" id="JXSL01000033">
    <property type="protein sequence ID" value="KIL96938.1"/>
    <property type="molecule type" value="Genomic_DNA"/>
</dbReference>
<gene>
    <name evidence="2" type="ORF">CCC_01431</name>
</gene>
<dbReference type="STRING" id="272627.CCC_01431"/>
<dbReference type="RefSeq" id="WP_009870335.1">
    <property type="nucleotide sequence ID" value="NZ_JXSL01000033.1"/>
</dbReference>
<feature type="region of interest" description="Disordered" evidence="1">
    <location>
        <begin position="286"/>
        <end position="311"/>
    </location>
</feature>
<dbReference type="AlphaFoldDB" id="A0A0C2YP98"/>
<reference evidence="2 3" key="1">
    <citation type="submission" date="2015-01" db="EMBL/GenBank/DDBJ databases">
        <title>Genome Sequence of Magnetospirillum magnetotacticum Strain MS-1.</title>
        <authorList>
            <person name="Marinov G.K."/>
            <person name="Smalley M.D."/>
            <person name="DeSalvo G."/>
        </authorList>
    </citation>
    <scope>NUCLEOTIDE SEQUENCE [LARGE SCALE GENOMIC DNA]</scope>
    <source>
        <strain evidence="2 3">MS-1</strain>
    </source>
</reference>
<dbReference type="Pfam" id="PF13479">
    <property type="entry name" value="AAA_24"/>
    <property type="match status" value="1"/>
</dbReference>
<organism evidence="2 3">
    <name type="scientific">Paramagnetospirillum magnetotacticum MS-1</name>
    <dbReference type="NCBI Taxonomy" id="272627"/>
    <lineage>
        <taxon>Bacteria</taxon>
        <taxon>Pseudomonadati</taxon>
        <taxon>Pseudomonadota</taxon>
        <taxon>Alphaproteobacteria</taxon>
        <taxon>Rhodospirillales</taxon>
        <taxon>Magnetospirillaceae</taxon>
        <taxon>Paramagnetospirillum</taxon>
    </lineage>
</organism>
<dbReference type="SUPFAM" id="SSF52540">
    <property type="entry name" value="P-loop containing nucleoside triphosphate hydrolases"/>
    <property type="match status" value="1"/>
</dbReference>
<evidence type="ECO:0000313" key="3">
    <source>
        <dbReference type="Proteomes" id="UP000031971"/>
    </source>
</evidence>
<sequence length="311" mass="34304">MSETANTPNQGFRIITADQRLAEPRGIKACIFGRPGIGKTSLLWTLLSSTTLANGQPYSTALFMDLEAGDLAIEGWPGDTIRPRTWPECRDFAVFIGGPNPALRDDQPYSQAHYDAVCERFGDPKVLDRYDTVFIDSITVAGRLCFQWCRGQPDAFSDKTGKPDIRGAYGLHGREMIGWLTHLQHTRGKNIVFVGVLDEKLDDFNRKVFVPQIDGAKTGLELPGIVDQVITMTDVKGDDGQLHRAFICQTLNAWGYPAKDRSGRLDLIEEPHLGRLMDKIRGPAAPAAQRLEYGRPNAAAPAPTNSEHAQS</sequence>
<accession>A0A0C2YP98</accession>
<dbReference type="Proteomes" id="UP000031971">
    <property type="component" value="Unassembled WGS sequence"/>
</dbReference>
<name>A0A0C2YP98_PARME</name>
<evidence type="ECO:0000256" key="1">
    <source>
        <dbReference type="SAM" id="MobiDB-lite"/>
    </source>
</evidence>
<evidence type="ECO:0000313" key="2">
    <source>
        <dbReference type="EMBL" id="KIL96938.1"/>
    </source>
</evidence>
<proteinExistence type="predicted"/>
<protein>
    <submittedName>
        <fullName evidence="2">Methyl-accepting chemotaxis protein</fullName>
    </submittedName>
</protein>